<gene>
    <name evidence="2" type="ORF">AND_005131</name>
</gene>
<keyword evidence="4" id="KW-1185">Reference proteome</keyword>
<dbReference type="eggNOG" id="ENOG502TAVI">
    <property type="taxonomic scope" value="Eukaryota"/>
</dbReference>
<evidence type="ECO:0000313" key="3">
    <source>
        <dbReference type="EnsemblMetazoa" id="ADAC005131-PA"/>
    </source>
</evidence>
<dbReference type="EMBL" id="ADMH02001286">
    <property type="protein sequence ID" value="ETN63167.1"/>
    <property type="molecule type" value="Genomic_DNA"/>
</dbReference>
<proteinExistence type="predicted"/>
<evidence type="ECO:0000256" key="1">
    <source>
        <dbReference type="SAM" id="SignalP"/>
    </source>
</evidence>
<organism evidence="2">
    <name type="scientific">Anopheles darlingi</name>
    <name type="common">Mosquito</name>
    <dbReference type="NCBI Taxonomy" id="43151"/>
    <lineage>
        <taxon>Eukaryota</taxon>
        <taxon>Metazoa</taxon>
        <taxon>Ecdysozoa</taxon>
        <taxon>Arthropoda</taxon>
        <taxon>Hexapoda</taxon>
        <taxon>Insecta</taxon>
        <taxon>Pterygota</taxon>
        <taxon>Neoptera</taxon>
        <taxon>Endopterygota</taxon>
        <taxon>Diptera</taxon>
        <taxon>Nematocera</taxon>
        <taxon>Culicoidea</taxon>
        <taxon>Culicidae</taxon>
        <taxon>Anophelinae</taxon>
        <taxon>Anopheles</taxon>
    </lineage>
</organism>
<accession>W5JFL7</accession>
<sequence length="307" mass="33314">MKFYTTWTTVVAVLAIILPDASAQIENTIISRRSGISSTLSSFNNNIKNKINEYNSKITSLKNDMTSSLSSAWQTVTPFLVDADIGANAELASDVLDAASKVLVTVESTFIASANTVFSSVNSCLSNKTQASINTTFVSLASSNSQMSVKLSTSSSSYASTCRGKYGNIPNDLVNQVADRVQECLNNENNQQSRINSILNNYLTMIRQNYQGLTNHVRYCSSLGSVNSRTEVKKQIAACFKGISIYVGPIYKATLDQQFIFASVMLQLEAVASNNRVKECINQVTETYNAMSAAFGPVIDACLLNGQ</sequence>
<dbReference type="EnsemblMetazoa" id="ADAC005131-RA">
    <property type="protein sequence ID" value="ADAC005131-PA"/>
    <property type="gene ID" value="ADAC005131"/>
</dbReference>
<feature type="signal peptide" evidence="1">
    <location>
        <begin position="1"/>
        <end position="23"/>
    </location>
</feature>
<reference evidence="2" key="2">
    <citation type="submission" date="2010-05" db="EMBL/GenBank/DDBJ databases">
        <authorList>
            <person name="Almeida L.G."/>
            <person name="Nicolas M.F."/>
            <person name="Souza R.C."/>
            <person name="Vasconcelos A.T.R."/>
        </authorList>
    </citation>
    <scope>NUCLEOTIDE SEQUENCE</scope>
</reference>
<protein>
    <recommendedName>
        <fullName evidence="5">Secreted protein</fullName>
    </recommendedName>
</protein>
<keyword evidence="1" id="KW-0732">Signal</keyword>
<dbReference type="OMA" id="TNTANDQ"/>
<dbReference type="VEuPathDB" id="VectorBase:ADAC005131"/>
<feature type="chain" id="PRO_5010155321" description="Secreted protein" evidence="1">
    <location>
        <begin position="24"/>
        <end position="307"/>
    </location>
</feature>
<name>W5JFL7_ANODA</name>
<reference evidence="2" key="3">
    <citation type="journal article" date="2013" name="Nucleic Acids Res.">
        <title>The genome of Anopheles darlingi, the main neotropical malaria vector.</title>
        <authorList>
            <person name="Marinotti O."/>
            <person name="Cerqueira G.C."/>
            <person name="de Almeida L.G."/>
            <person name="Ferro M.I."/>
            <person name="Loreto E.L."/>
            <person name="Zaha A."/>
            <person name="Teixeira S.M."/>
            <person name="Wespiser A.R."/>
            <person name="Almeida E Silva A."/>
            <person name="Schlindwein A.D."/>
            <person name="Pacheco A.C."/>
            <person name="Silva A.L."/>
            <person name="Graveley B.R."/>
            <person name="Walenz B.P."/>
            <person name="Lima Bde A."/>
            <person name="Ribeiro C.A."/>
            <person name="Nunes-Silva C.G."/>
            <person name="de Carvalho C.R."/>
            <person name="Soares C.M."/>
            <person name="de Menezes C.B."/>
            <person name="Matiolli C."/>
            <person name="Caffrey D."/>
            <person name="Araujo D.A."/>
            <person name="de Oliveira D.M."/>
            <person name="Golenbock D."/>
            <person name="Grisard E.C."/>
            <person name="Fantinatti-Garboggini F."/>
            <person name="de Carvalho F.M."/>
            <person name="Barcellos F.G."/>
            <person name="Prosdocimi F."/>
            <person name="May G."/>
            <person name="Azevedo Junior G.M."/>
            <person name="Guimaraes G.M."/>
            <person name="Goldman G.H."/>
            <person name="Padilha I.Q."/>
            <person name="Batista Jda S."/>
            <person name="Ferro J.A."/>
            <person name="Ribeiro J.M."/>
            <person name="Fietto J.L."/>
            <person name="Dabbas K.M."/>
            <person name="Cerdeira L."/>
            <person name="Agnez-Lima L.F."/>
            <person name="Brocchi M."/>
            <person name="de Carvalho M.O."/>
            <person name="Teixeira Mde M."/>
            <person name="Diniz Maia Mde M."/>
            <person name="Goldman M.H."/>
            <person name="Cruz Schneider M.P."/>
            <person name="Felipe M.S."/>
            <person name="Hungria M."/>
            <person name="Nicolas M.F."/>
            <person name="Pereira M."/>
            <person name="Montes M.A."/>
            <person name="Cantao M.E."/>
            <person name="Vincentz M."/>
            <person name="Rafael M.S."/>
            <person name="Silverman N."/>
            <person name="Stoco P.H."/>
            <person name="Souza R.C."/>
            <person name="Vicentini R."/>
            <person name="Gazzinelli R.T."/>
            <person name="Neves Rde O."/>
            <person name="Silva R."/>
            <person name="Astolfi-Filho S."/>
            <person name="Maciel T.E."/>
            <person name="Urmenyi T.P."/>
            <person name="Tadei W.P."/>
            <person name="Camargo E.P."/>
            <person name="de Vasconcelos A.T."/>
        </authorList>
    </citation>
    <scope>NUCLEOTIDE SEQUENCE</scope>
</reference>
<reference evidence="3" key="4">
    <citation type="submission" date="2015-06" db="UniProtKB">
        <authorList>
            <consortium name="EnsemblMetazoa"/>
        </authorList>
    </citation>
    <scope>IDENTIFICATION</scope>
</reference>
<evidence type="ECO:0008006" key="5">
    <source>
        <dbReference type="Google" id="ProtNLM"/>
    </source>
</evidence>
<evidence type="ECO:0000313" key="2">
    <source>
        <dbReference type="EMBL" id="ETN63167.1"/>
    </source>
</evidence>
<dbReference type="Proteomes" id="UP000000673">
    <property type="component" value="Unassembled WGS sequence"/>
</dbReference>
<dbReference type="HOGENOM" id="CLU_903768_0_0_1"/>
<dbReference type="AlphaFoldDB" id="W5JFL7"/>
<evidence type="ECO:0000313" key="4">
    <source>
        <dbReference type="Proteomes" id="UP000000673"/>
    </source>
</evidence>
<reference evidence="2 4" key="1">
    <citation type="journal article" date="2010" name="BMC Genomics">
        <title>Combination of measures distinguishes pre-miRNAs from other stem-loops in the genome of the newly sequenced Anopheles darlingi.</title>
        <authorList>
            <person name="Mendes N.D."/>
            <person name="Freitas A.T."/>
            <person name="Vasconcelos A.T."/>
            <person name="Sagot M.F."/>
        </authorList>
    </citation>
    <scope>NUCLEOTIDE SEQUENCE</scope>
</reference>